<reference evidence="3" key="2">
    <citation type="submission" date="2015-08" db="UniProtKB">
        <authorList>
            <consortium name="WormBaseParasite"/>
        </authorList>
    </citation>
    <scope>IDENTIFICATION</scope>
</reference>
<keyword evidence="2" id="KW-1185">Reference proteome</keyword>
<proteinExistence type="predicted"/>
<dbReference type="InterPro" id="IPR012340">
    <property type="entry name" value="NA-bd_OB-fold"/>
</dbReference>
<dbReference type="Gene3D" id="2.40.50.140">
    <property type="entry name" value="Nucleic acid-binding proteins"/>
    <property type="match status" value="1"/>
</dbReference>
<organism evidence="2 3">
    <name type="scientific">Strongyloides venezuelensis</name>
    <name type="common">Threadworm</name>
    <dbReference type="NCBI Taxonomy" id="75913"/>
    <lineage>
        <taxon>Eukaryota</taxon>
        <taxon>Metazoa</taxon>
        <taxon>Ecdysozoa</taxon>
        <taxon>Nematoda</taxon>
        <taxon>Chromadorea</taxon>
        <taxon>Rhabditida</taxon>
        <taxon>Tylenchina</taxon>
        <taxon>Panagrolaimomorpha</taxon>
        <taxon>Strongyloidoidea</taxon>
        <taxon>Strongyloididae</taxon>
        <taxon>Strongyloides</taxon>
    </lineage>
</organism>
<sequence>MIKIKKVDSLMALKDCKKKVVVQEGQYHCSKCDIISNNFKYSLMVVFEIYDHSGSHWLVMFDSSAEKLSKKTTSEIGVIIEAHG</sequence>
<dbReference type="Proteomes" id="UP000035680">
    <property type="component" value="Unassembled WGS sequence"/>
</dbReference>
<dbReference type="STRING" id="75913.A0A0K0F8C5"/>
<evidence type="ECO:0000313" key="3">
    <source>
        <dbReference type="WBParaSite" id="SVE_0507400.1"/>
    </source>
</evidence>
<accession>A0A0K0F8C5</accession>
<feature type="domain" description="Replication factor A C-terminal" evidence="1">
    <location>
        <begin position="14"/>
        <end position="78"/>
    </location>
</feature>
<evidence type="ECO:0000313" key="2">
    <source>
        <dbReference type="Proteomes" id="UP000035680"/>
    </source>
</evidence>
<dbReference type="SUPFAM" id="SSF50249">
    <property type="entry name" value="Nucleic acid-binding proteins"/>
    <property type="match status" value="1"/>
</dbReference>
<evidence type="ECO:0000259" key="1">
    <source>
        <dbReference type="Pfam" id="PF08646"/>
    </source>
</evidence>
<protein>
    <submittedName>
        <fullName evidence="3">Probable replication factor A 73 kDa subunit (inferred by orthology to a C. elegans protein)</fullName>
    </submittedName>
</protein>
<name>A0A0K0F8C5_STRVS</name>
<dbReference type="WBParaSite" id="SVE_0507400.1">
    <property type="protein sequence ID" value="SVE_0507400.1"/>
    <property type="gene ID" value="SVE_0507400"/>
</dbReference>
<dbReference type="Pfam" id="PF08646">
    <property type="entry name" value="Rep_fac-A_C"/>
    <property type="match status" value="1"/>
</dbReference>
<dbReference type="InterPro" id="IPR013955">
    <property type="entry name" value="Rep_factor-A_C"/>
</dbReference>
<reference evidence="2" key="1">
    <citation type="submission" date="2014-07" db="EMBL/GenBank/DDBJ databases">
        <authorList>
            <person name="Martin A.A"/>
            <person name="De Silva N."/>
        </authorList>
    </citation>
    <scope>NUCLEOTIDE SEQUENCE</scope>
</reference>
<dbReference type="AlphaFoldDB" id="A0A0K0F8C5"/>